<evidence type="ECO:0000313" key="1">
    <source>
        <dbReference type="EMBL" id="SBV99616.1"/>
    </source>
</evidence>
<accession>A0A212JJJ6</accession>
<reference evidence="1" key="1">
    <citation type="submission" date="2016-04" db="EMBL/GenBank/DDBJ databases">
        <authorList>
            <person name="Evans L.H."/>
            <person name="Alamgir A."/>
            <person name="Owens N."/>
            <person name="Weber N.D."/>
            <person name="Virtaneva K."/>
            <person name="Barbian K."/>
            <person name="Babar A."/>
            <person name="Rosenke K."/>
        </authorList>
    </citation>
    <scope>NUCLEOTIDE SEQUENCE</scope>
    <source>
        <strain evidence="1">86</strain>
    </source>
</reference>
<protein>
    <submittedName>
        <fullName evidence="1">Uncharacterized protein</fullName>
    </submittedName>
</protein>
<dbReference type="EMBL" id="FLUQ01000001">
    <property type="protein sequence ID" value="SBV99616.1"/>
    <property type="molecule type" value="Genomic_DNA"/>
</dbReference>
<gene>
    <name evidence="1" type="ORF">KL86DPRO_11632</name>
</gene>
<proteinExistence type="predicted"/>
<sequence>MRHNFRADAVTRQHNEMVVHGADPSFGYGSKLWPEERDRRAPGVIPYPVWHIFANRREPEPTPQRLAPLWPDSKIPRCGILFSI</sequence>
<dbReference type="AlphaFoldDB" id="A0A212JJJ6"/>
<name>A0A212JJJ6_9DELT</name>
<organism evidence="1">
    <name type="scientific">uncultured delta proteobacterium</name>
    <dbReference type="NCBI Taxonomy" id="34034"/>
    <lineage>
        <taxon>Bacteria</taxon>
        <taxon>Deltaproteobacteria</taxon>
        <taxon>environmental samples</taxon>
    </lineage>
</organism>